<feature type="region of interest" description="Disordered" evidence="1">
    <location>
        <begin position="533"/>
        <end position="567"/>
    </location>
</feature>
<dbReference type="Pfam" id="PF00533">
    <property type="entry name" value="BRCT"/>
    <property type="match status" value="1"/>
</dbReference>
<dbReference type="PROSITE" id="PS50172">
    <property type="entry name" value="BRCT"/>
    <property type="match status" value="3"/>
</dbReference>
<dbReference type="PANTHER" id="PTHR47667:SF1">
    <property type="entry name" value="REGULATOR OF TY1 TRANSPOSITION PROTEIN 107"/>
    <property type="match status" value="1"/>
</dbReference>
<feature type="domain" description="BRCT" evidence="2">
    <location>
        <begin position="364"/>
        <end position="436"/>
    </location>
</feature>
<feature type="compositionally biased region" description="Basic and acidic residues" evidence="1">
    <location>
        <begin position="541"/>
        <end position="567"/>
    </location>
</feature>
<dbReference type="GO" id="GO:0006302">
    <property type="term" value="P:double-strand break repair"/>
    <property type="evidence" value="ECO:0007669"/>
    <property type="project" value="EnsemblFungi"/>
</dbReference>
<dbReference type="SMART" id="SM00292">
    <property type="entry name" value="BRCT"/>
    <property type="match status" value="4"/>
</dbReference>
<protein>
    <recommendedName>
        <fullName evidence="2">BRCT domain-containing protein</fullName>
    </recommendedName>
</protein>
<dbReference type="GO" id="GO:0090734">
    <property type="term" value="C:site of DNA damage"/>
    <property type="evidence" value="ECO:0007669"/>
    <property type="project" value="EnsemblFungi"/>
</dbReference>
<feature type="domain" description="BRCT" evidence="2">
    <location>
        <begin position="3"/>
        <end position="114"/>
    </location>
</feature>
<dbReference type="GO" id="GO:2000001">
    <property type="term" value="P:regulation of DNA damage checkpoint"/>
    <property type="evidence" value="ECO:0007669"/>
    <property type="project" value="EnsemblFungi"/>
</dbReference>
<dbReference type="GO" id="GO:1903775">
    <property type="term" value="P:regulation of DNA double-strand break processing"/>
    <property type="evidence" value="ECO:0007669"/>
    <property type="project" value="EnsemblFungi"/>
</dbReference>
<evidence type="ECO:0000256" key="1">
    <source>
        <dbReference type="SAM" id="MobiDB-lite"/>
    </source>
</evidence>
<dbReference type="CDD" id="cd00027">
    <property type="entry name" value="BRCT"/>
    <property type="match status" value="1"/>
</dbReference>
<sequence>MISSSKLFDNLNFLIVSTDPKGLLEVDATSKLLTANGGANIFTCDVSQILKSSTTADLLKSNPRQWFINEYGSKNIHFIISDTIDFPFYAVTEFEFLIPVVKPEWIPTCLARKRHMRTSLFSPNKRHILKSSQIYISRDSINASEYIFYSELIQALGGTVNNLLCSRTTHLITNNENDPIITSLEEQVKTSTMKYIYPTWLIQSFKQLELASESEHSIHASTNLEDQWENISDLEWRNDPKGNEAYLKGYKFVIGMDLTLHKDCYGFLLDFIKHMGGSIIHHLDGDDISKLGANCYLGKSNTSKEFEIISQTNAHKGNLIWMFHMWSMSQFIEPKENIIFEPFQPVIFKRNELRPAYTNYFGRQRSYIQRLVELLGGVSTTEFSKRNTHLISRSNVGKKFKTAMKWGESSVIVVNHLWLEECYKLNKKLDPKTNEFRDFNIDREDILLTIGQLSYKELLTSANQTHNDEYFFTANSQTTTKEIYNDDDISQLVQEGLSQDKSREKENDLVAIENAQEHISETRNINENIISQEALMTQPKENIDKESPENDSEKEKSENSKESTKDSDRYSYLFKGLSQEEETANTSIISPVLPISLHSSGGNRRAARAKAEKRLHSSIESLNEFEKNSKRKRLGNFLPEELQQLETLKKIEKDAKEILSKIVIDKKFSIVGTCTGCHEDISKLDLEILRLLGVKILDEIEVGNGHMNCIIAPKKMRTAKFLMSLSFHPLKYALLPDFITDVLKFVHRGESPMELMNLDDYRIPGIDQELLDRTKSTMRLFERFEMSDINISSEVVGGVELISSILKCHGIKNYKILKKNKFTKEDIVKNNKLKAKSKSKIPSYIMLATTSVQTKRFRKLTKEIDPEDENVLVIDWEWCVQSIFTLEVNFDSNQVLYKGF</sequence>
<dbReference type="InterPro" id="IPR001357">
    <property type="entry name" value="BRCT_dom"/>
</dbReference>
<dbReference type="OrthoDB" id="342264at2759"/>
<gene>
    <name evidence="3" type="primary">NCAS0D01510</name>
    <name evidence="3" type="ordered locus">NCAS_0D01510</name>
</gene>
<dbReference type="eggNOG" id="KOG2043">
    <property type="taxonomic scope" value="Eukaryota"/>
</dbReference>
<reference evidence="3 4" key="1">
    <citation type="journal article" date="2011" name="Proc. Natl. Acad. Sci. U.S.A.">
        <title>Evolutionary erosion of yeast sex chromosomes by mating-type switching accidents.</title>
        <authorList>
            <person name="Gordon J.L."/>
            <person name="Armisen D."/>
            <person name="Proux-Wera E."/>
            <person name="Oheigeartaigh S.S."/>
            <person name="Byrne K.P."/>
            <person name="Wolfe K.H."/>
        </authorList>
    </citation>
    <scope>NUCLEOTIDE SEQUENCE [LARGE SCALE GENOMIC DNA]</scope>
    <source>
        <strain evidence="4">ATCC 76901 / BCRC 22586 / CBS 4309 / NBRC 1992 / NRRL Y-12630</strain>
    </source>
</reference>
<dbReference type="Pfam" id="PF16771">
    <property type="entry name" value="RTT107_BRCT_6"/>
    <property type="match status" value="1"/>
</dbReference>
<dbReference type="KEGG" id="ncs:NCAS_0D01510"/>
<dbReference type="Proteomes" id="UP000001640">
    <property type="component" value="Chromosome 4"/>
</dbReference>
<dbReference type="Pfam" id="PF12738">
    <property type="entry name" value="PTCB-BRCT"/>
    <property type="match status" value="1"/>
</dbReference>
<dbReference type="RefSeq" id="XP_003676095.1">
    <property type="nucleotide sequence ID" value="XM_003676047.1"/>
</dbReference>
<keyword evidence="4" id="KW-1185">Reference proteome</keyword>
<evidence type="ECO:0000313" key="3">
    <source>
        <dbReference type="EMBL" id="CCC69732.1"/>
    </source>
</evidence>
<dbReference type="GeneID" id="96903340"/>
<dbReference type="Pfam" id="PF16770">
    <property type="entry name" value="RTT107_BRCT_5"/>
    <property type="match status" value="1"/>
</dbReference>
<dbReference type="OMA" id="SWLYHLI"/>
<dbReference type="GO" id="GO:0010526">
    <property type="term" value="P:transposable element silencing"/>
    <property type="evidence" value="ECO:0007669"/>
    <property type="project" value="EnsemblFungi"/>
</dbReference>
<dbReference type="GO" id="GO:1990683">
    <property type="term" value="P:DNA double-strand break attachment to nuclear envelope"/>
    <property type="evidence" value="ECO:0007669"/>
    <property type="project" value="EnsemblFungi"/>
</dbReference>
<feature type="domain" description="BRCT" evidence="2">
    <location>
        <begin position="124"/>
        <end position="218"/>
    </location>
</feature>
<dbReference type="InParanoid" id="G0VDU3"/>
<name>G0VDU3_NAUCA</name>
<evidence type="ECO:0000313" key="4">
    <source>
        <dbReference type="Proteomes" id="UP000001640"/>
    </source>
</evidence>
<proteinExistence type="predicted"/>
<dbReference type="InterPro" id="IPR036420">
    <property type="entry name" value="BRCT_dom_sf"/>
</dbReference>
<dbReference type="STRING" id="1064592.G0VDU3"/>
<dbReference type="PANTHER" id="PTHR47667">
    <property type="entry name" value="REGULATOR OF TY1 TRANSPOSITION PROTEIN 107"/>
    <property type="match status" value="1"/>
</dbReference>
<evidence type="ECO:0000259" key="2">
    <source>
        <dbReference type="PROSITE" id="PS50172"/>
    </source>
</evidence>
<dbReference type="HOGENOM" id="CLU_002149_0_0_1"/>
<dbReference type="AlphaFoldDB" id="G0VDU3"/>
<dbReference type="FunCoup" id="G0VDU3">
    <property type="interactions" value="101"/>
</dbReference>
<dbReference type="GO" id="GO:0035361">
    <property type="term" value="C:Cul8-RING ubiquitin ligase complex"/>
    <property type="evidence" value="ECO:0007669"/>
    <property type="project" value="EnsemblFungi"/>
</dbReference>
<dbReference type="Gene3D" id="3.40.50.10190">
    <property type="entry name" value="BRCT domain"/>
    <property type="match status" value="4"/>
</dbReference>
<dbReference type="GO" id="GO:0005634">
    <property type="term" value="C:nucleus"/>
    <property type="evidence" value="ECO:0007669"/>
    <property type="project" value="TreeGrafter"/>
</dbReference>
<dbReference type="EMBL" id="HE576755">
    <property type="protein sequence ID" value="CCC69732.1"/>
    <property type="molecule type" value="Genomic_DNA"/>
</dbReference>
<organism evidence="3 4">
    <name type="scientific">Naumovozyma castellii</name>
    <name type="common">Yeast</name>
    <name type="synonym">Saccharomyces castellii</name>
    <dbReference type="NCBI Taxonomy" id="27288"/>
    <lineage>
        <taxon>Eukaryota</taxon>
        <taxon>Fungi</taxon>
        <taxon>Dikarya</taxon>
        <taxon>Ascomycota</taxon>
        <taxon>Saccharomycotina</taxon>
        <taxon>Saccharomycetes</taxon>
        <taxon>Saccharomycetales</taxon>
        <taxon>Saccharomycetaceae</taxon>
        <taxon>Naumovozyma</taxon>
    </lineage>
</organism>
<dbReference type="InterPro" id="IPR053036">
    <property type="entry name" value="CellCycle_DNARepair_Reg"/>
</dbReference>
<dbReference type="GO" id="GO:0003682">
    <property type="term" value="F:chromatin binding"/>
    <property type="evidence" value="ECO:0007669"/>
    <property type="project" value="EnsemblFungi"/>
</dbReference>
<dbReference type="InterPro" id="IPR031906">
    <property type="entry name" value="RTT107_BRCT_6"/>
</dbReference>
<accession>G0VDU3</accession>
<reference key="2">
    <citation type="submission" date="2011-08" db="EMBL/GenBank/DDBJ databases">
        <title>Genome sequence of Naumovozyma castellii.</title>
        <authorList>
            <person name="Gordon J.L."/>
            <person name="Armisen D."/>
            <person name="Proux-Wera E."/>
            <person name="OhEigeartaigh S.S."/>
            <person name="Byrne K.P."/>
            <person name="Wolfe K.H."/>
        </authorList>
    </citation>
    <scope>NUCLEOTIDE SEQUENCE</scope>
    <source>
        <strain>Type strain:CBS 4309</strain>
    </source>
</reference>
<dbReference type="SUPFAM" id="SSF52113">
    <property type="entry name" value="BRCT domain"/>
    <property type="match status" value="3"/>
</dbReference>